<dbReference type="Proteomes" id="UP001362999">
    <property type="component" value="Unassembled WGS sequence"/>
</dbReference>
<keyword evidence="2" id="KW-1185">Reference proteome</keyword>
<evidence type="ECO:0000313" key="2">
    <source>
        <dbReference type="Proteomes" id="UP001362999"/>
    </source>
</evidence>
<protein>
    <submittedName>
        <fullName evidence="1">Uncharacterized protein</fullName>
    </submittedName>
</protein>
<comment type="caution">
    <text evidence="1">The sequence shown here is derived from an EMBL/GenBank/DDBJ whole genome shotgun (WGS) entry which is preliminary data.</text>
</comment>
<dbReference type="AlphaFoldDB" id="A0AAV9ZZL9"/>
<organism evidence="1 2">
    <name type="scientific">Favolaschia claudopus</name>
    <dbReference type="NCBI Taxonomy" id="2862362"/>
    <lineage>
        <taxon>Eukaryota</taxon>
        <taxon>Fungi</taxon>
        <taxon>Dikarya</taxon>
        <taxon>Basidiomycota</taxon>
        <taxon>Agaricomycotina</taxon>
        <taxon>Agaricomycetes</taxon>
        <taxon>Agaricomycetidae</taxon>
        <taxon>Agaricales</taxon>
        <taxon>Marasmiineae</taxon>
        <taxon>Mycenaceae</taxon>
        <taxon>Favolaschia</taxon>
    </lineage>
</organism>
<accession>A0AAV9ZZL9</accession>
<dbReference type="EMBL" id="JAWWNJ010000096">
    <property type="protein sequence ID" value="KAK6996718.1"/>
    <property type="molecule type" value="Genomic_DNA"/>
</dbReference>
<reference evidence="1 2" key="1">
    <citation type="journal article" date="2024" name="J Genomics">
        <title>Draft genome sequencing and assembly of Favolaschia claudopus CIRM-BRFM 2984 isolated from oak limbs.</title>
        <authorList>
            <person name="Navarro D."/>
            <person name="Drula E."/>
            <person name="Chaduli D."/>
            <person name="Cazenave R."/>
            <person name="Ahrendt S."/>
            <person name="Wang J."/>
            <person name="Lipzen A."/>
            <person name="Daum C."/>
            <person name="Barry K."/>
            <person name="Grigoriev I.V."/>
            <person name="Favel A."/>
            <person name="Rosso M.N."/>
            <person name="Martin F."/>
        </authorList>
    </citation>
    <scope>NUCLEOTIDE SEQUENCE [LARGE SCALE GENOMIC DNA]</scope>
    <source>
        <strain evidence="1 2">CIRM-BRFM 2984</strain>
    </source>
</reference>
<proteinExistence type="predicted"/>
<sequence>MLRLSPCASESSSTAPHRVVVPLHRGMRRQISPRRLSKAHLRPPQNTLDWVCKAGHLPPQPRTARSPSNGGLSYIVDTLNLHRQRFKTLPDQSVSLSAFCMSTLPSLGGSFQPPLCTVLLVSSSYHRDFWLTALHVELVTAVNAYRAISLLHLKFGRDWGMRQYSYDTMLDGSSALRTSLSVRPGTLIVFLQNPDLIFLGQIVFNGQSTMAS</sequence>
<name>A0AAV9ZZL9_9AGAR</name>
<gene>
    <name evidence="1" type="ORF">R3P38DRAFT_3221845</name>
</gene>
<evidence type="ECO:0000313" key="1">
    <source>
        <dbReference type="EMBL" id="KAK6996718.1"/>
    </source>
</evidence>